<evidence type="ECO:0000256" key="4">
    <source>
        <dbReference type="ARBA" id="ARBA00022723"/>
    </source>
</evidence>
<feature type="binding site" evidence="12">
    <location>
        <begin position="202"/>
        <end position="206"/>
    </location>
    <ligand>
        <name>GMP</name>
        <dbReference type="ChEBI" id="CHEBI:58115"/>
    </ligand>
</feature>
<evidence type="ECO:0000256" key="9">
    <source>
        <dbReference type="ARBA" id="ARBA00045316"/>
    </source>
</evidence>
<keyword evidence="4 13" id="KW-0479">Metal-binding</keyword>
<feature type="binding site" evidence="13">
    <location>
        <position position="95"/>
    </location>
    <ligand>
        <name>Mn(2+)</name>
        <dbReference type="ChEBI" id="CHEBI:29035"/>
        <label>1</label>
    </ligand>
</feature>
<evidence type="ECO:0000256" key="7">
    <source>
        <dbReference type="ARBA" id="ARBA00023211"/>
    </source>
</evidence>
<feature type="binding site" evidence="13">
    <location>
        <position position="203"/>
    </location>
    <ligand>
        <name>Mn(2+)</name>
        <dbReference type="ChEBI" id="CHEBI:29035"/>
        <label>1</label>
    </ligand>
</feature>
<dbReference type="Gene3D" id="3.90.1860.10">
    <property type="entry name" value="tRNA-splicing ligase RtcB"/>
    <property type="match status" value="2"/>
</dbReference>
<dbReference type="KEGG" id="mema:MMAB1_2517"/>
<dbReference type="AlphaFoldDB" id="A0A0X3BPJ8"/>
<evidence type="ECO:0000313" key="17">
    <source>
        <dbReference type="Proteomes" id="UP000069850"/>
    </source>
</evidence>
<dbReference type="PROSITE" id="PS01288">
    <property type="entry name" value="UPF0027"/>
    <property type="match status" value="1"/>
</dbReference>
<dbReference type="Proteomes" id="UP000069850">
    <property type="component" value="Chromosome 1"/>
</dbReference>
<dbReference type="GO" id="GO:0006388">
    <property type="term" value="P:tRNA splicing, via endonucleolytic cleavage and ligation"/>
    <property type="evidence" value="ECO:0007669"/>
    <property type="project" value="UniProtKB-ARBA"/>
</dbReference>
<dbReference type="EMBL" id="LT158599">
    <property type="protein sequence ID" value="CVK33730.1"/>
    <property type="molecule type" value="Genomic_DNA"/>
</dbReference>
<keyword evidence="6 12" id="KW-0342">GTP-binding</keyword>
<keyword evidence="5 12" id="KW-0547">Nucleotide-binding</keyword>
<evidence type="ECO:0000256" key="2">
    <source>
        <dbReference type="ARBA" id="ARBA00011245"/>
    </source>
</evidence>
<organism evidence="16 17">
    <name type="scientific">Methanoculleus bourgensis</name>
    <dbReference type="NCBI Taxonomy" id="83986"/>
    <lineage>
        <taxon>Archaea</taxon>
        <taxon>Methanobacteriati</taxon>
        <taxon>Methanobacteriota</taxon>
        <taxon>Stenosarchaea group</taxon>
        <taxon>Methanomicrobia</taxon>
        <taxon>Methanomicrobiales</taxon>
        <taxon>Methanomicrobiaceae</taxon>
        <taxon>Methanoculleus</taxon>
    </lineage>
</organism>
<proteinExistence type="inferred from homology"/>
<evidence type="ECO:0000256" key="13">
    <source>
        <dbReference type="PIRSR" id="PIRSR601233-3"/>
    </source>
</evidence>
<evidence type="ECO:0000256" key="14">
    <source>
        <dbReference type="RuleBase" id="RU371113"/>
    </source>
</evidence>
<evidence type="ECO:0000256" key="11">
    <source>
        <dbReference type="ARBA" id="ARBA00049514"/>
    </source>
</evidence>
<reference evidence="16 17" key="1">
    <citation type="submission" date="2016-01" db="EMBL/GenBank/DDBJ databases">
        <authorList>
            <person name="Manzoor S."/>
        </authorList>
    </citation>
    <scope>NUCLEOTIDE SEQUENCE [LARGE SCALE GENOMIC DNA]</scope>
    <source>
        <strain evidence="16">Methanoculleus sp MAB1</strain>
    </source>
</reference>
<dbReference type="GO" id="GO:0046872">
    <property type="term" value="F:metal ion binding"/>
    <property type="evidence" value="ECO:0007669"/>
    <property type="project" value="UniProtKB-UniRule"/>
</dbReference>
<evidence type="ECO:0000256" key="5">
    <source>
        <dbReference type="ARBA" id="ARBA00022741"/>
    </source>
</evidence>
<dbReference type="InterPro" id="IPR036025">
    <property type="entry name" value="RtcB-like_sf"/>
</dbReference>
<keyword evidence="7 13" id="KW-0464">Manganese</keyword>
<feature type="binding site" evidence="12">
    <location>
        <begin position="402"/>
        <end position="405"/>
    </location>
    <ligand>
        <name>GMP</name>
        <dbReference type="ChEBI" id="CHEBI:58115"/>
    </ligand>
</feature>
<feature type="binding site" evidence="12">
    <location>
        <position position="409"/>
    </location>
    <ligand>
        <name>GMP</name>
        <dbReference type="ChEBI" id="CHEBI:58115"/>
    </ligand>
</feature>
<comment type="subunit">
    <text evidence="2 14">Monomer.</text>
</comment>
<feature type="binding site" evidence="12">
    <location>
        <begin position="326"/>
        <end position="327"/>
    </location>
    <ligand>
        <name>GMP</name>
        <dbReference type="ChEBI" id="CHEBI:58115"/>
    </ligand>
</feature>
<accession>A0A0X3BPJ8</accession>
<evidence type="ECO:0000256" key="1">
    <source>
        <dbReference type="ARBA" id="ARBA00008071"/>
    </source>
</evidence>
<dbReference type="PANTHER" id="PTHR11118">
    <property type="entry name" value="RNA-SPLICING LIGASE RTCB HOMOLOG"/>
    <property type="match status" value="1"/>
</dbReference>
<dbReference type="GO" id="GO:0005525">
    <property type="term" value="F:GTP binding"/>
    <property type="evidence" value="ECO:0007669"/>
    <property type="project" value="UniProtKB-KW"/>
</dbReference>
<comment type="catalytic activity">
    <reaction evidence="11">
        <text>a 3'-end 2',3'-cyclophospho-ribonucleotide-RNA + a 5'-end dephospho-ribonucleoside-RNA + GTP + H2O = a ribonucleotidyl-ribonucleotide-RNA + GMP + diphosphate + H(+)</text>
        <dbReference type="Rhea" id="RHEA:68080"/>
        <dbReference type="Rhea" id="RHEA-COMP:10464"/>
        <dbReference type="Rhea" id="RHEA-COMP:13936"/>
        <dbReference type="Rhea" id="RHEA-COMP:17355"/>
        <dbReference type="ChEBI" id="CHEBI:15377"/>
        <dbReference type="ChEBI" id="CHEBI:15378"/>
        <dbReference type="ChEBI" id="CHEBI:33019"/>
        <dbReference type="ChEBI" id="CHEBI:37565"/>
        <dbReference type="ChEBI" id="CHEBI:58115"/>
        <dbReference type="ChEBI" id="CHEBI:83064"/>
        <dbReference type="ChEBI" id="CHEBI:138284"/>
        <dbReference type="ChEBI" id="CHEBI:173118"/>
        <dbReference type="EC" id="6.5.1.8"/>
    </reaction>
</comment>
<evidence type="ECO:0000256" key="3">
    <source>
        <dbReference type="ARBA" id="ARBA00022598"/>
    </source>
</evidence>
<evidence type="ECO:0000256" key="12">
    <source>
        <dbReference type="PIRSR" id="PIRSR601233-2"/>
    </source>
</evidence>
<dbReference type="SUPFAM" id="SSF103365">
    <property type="entry name" value="Hypothetical protein PH1602"/>
    <property type="match status" value="2"/>
</dbReference>
<feature type="binding site" evidence="13">
    <location>
        <position position="326"/>
    </location>
    <ligand>
        <name>Mn(2+)</name>
        <dbReference type="ChEBI" id="CHEBI:29035"/>
        <label>2</label>
    </ligand>
</feature>
<dbReference type="EC" id="6.5.1.-" evidence="14"/>
<keyword evidence="3 14" id="KW-0436">Ligase</keyword>
<comment type="cofactor">
    <cofactor evidence="13 14">
        <name>Mn(2+)</name>
        <dbReference type="ChEBI" id="CHEBI:29035"/>
    </cofactor>
    <text evidence="13 14">Binds 2 manganese ions per subunit.</text>
</comment>
<comment type="catalytic activity">
    <reaction evidence="10">
        <text>a 3'-end 3'-phospho-ribonucleotide-RNA + a 5'-end dephospho-ribonucleoside-RNA + GTP = a ribonucleotidyl-ribonucleotide-RNA + GMP + diphosphate</text>
        <dbReference type="Rhea" id="RHEA:68076"/>
        <dbReference type="Rhea" id="RHEA-COMP:10463"/>
        <dbReference type="Rhea" id="RHEA-COMP:13936"/>
        <dbReference type="Rhea" id="RHEA-COMP:17355"/>
        <dbReference type="ChEBI" id="CHEBI:33019"/>
        <dbReference type="ChEBI" id="CHEBI:37565"/>
        <dbReference type="ChEBI" id="CHEBI:58115"/>
        <dbReference type="ChEBI" id="CHEBI:83062"/>
        <dbReference type="ChEBI" id="CHEBI:138284"/>
        <dbReference type="ChEBI" id="CHEBI:173118"/>
        <dbReference type="EC" id="6.5.1.8"/>
    </reaction>
</comment>
<comment type="function">
    <text evidence="9">Essential for tRNA splicing and maturation. Acts by directly joining spliced tRNA halves to mature-sized tRNAs. Joins RNA with 2',3'-cyclic-phosphate or 3'-phosphate ends to RNA with 5'-hydroxy ends.</text>
</comment>
<evidence type="ECO:0000256" key="8">
    <source>
        <dbReference type="ARBA" id="ARBA00033766"/>
    </source>
</evidence>
<evidence type="ECO:0000256" key="15">
    <source>
        <dbReference type="SAM" id="MobiDB-lite"/>
    </source>
</evidence>
<sequence>MLEGINKIGDLEWEVPVGYVPDMRVPGRFFLSRALAETLEEGAVRQLANVATLPGIVKHSLAMPDIHWGYGFPIGGVAAFDRTEGVISPGGVGFDINCGVRLITTPLTEADLAGKKRELIEALFSVVPTGVGARSAMRVSNKELTDIMVNGARWTVERGLGTPEDLARCEEEGAMPGADPDSVSAKARQRGMPQIGTLGAGNHFLEIQVAREIVDPEAARIFGIAEGQICFMVHCGSRGLGHQVATDHLRILENALGKYQIRLPDRQLACAPIDSPEGRAYYGGMACAANYAWANRQVIMHEARKVFVQVFGIDYDEMKLIYDVAHNVAKFEHHDLDGTLMEVCVHRKGATRAFGPRAPGIPREYAAVGSRCSSRGAWARPPTSSTARRREYAAVGQPVLIPGSMGTSSYLLHGTATAMQKTWGSTCMAPAGCSAGRRRRKRSGEGNFGSNSHKRASWCGHTATPCLRKRRPKSTSRATRWCVSCTKRASPVSSPGWSRSG</sequence>
<dbReference type="GO" id="GO:0003972">
    <property type="term" value="F:RNA ligase (ATP) activity"/>
    <property type="evidence" value="ECO:0007669"/>
    <property type="project" value="TreeGrafter"/>
</dbReference>
<dbReference type="GO" id="GO:0170057">
    <property type="term" value="F:RNA ligase (GTP) activity"/>
    <property type="evidence" value="ECO:0007669"/>
    <property type="project" value="UniProtKB-EC"/>
</dbReference>
<protein>
    <recommendedName>
        <fullName evidence="8 14">tRNA-splicing ligase RtcB</fullName>
        <ecNumber evidence="14">6.5.1.-</ecNumber>
    </recommendedName>
</protein>
<name>A0A0X3BPJ8_9EURY</name>
<feature type="binding site" evidence="13">
    <location>
        <position position="234"/>
    </location>
    <ligand>
        <name>Mn(2+)</name>
        <dbReference type="ChEBI" id="CHEBI:29035"/>
        <label>2</label>
    </ligand>
</feature>
<dbReference type="InterPro" id="IPR001233">
    <property type="entry name" value="RtcB"/>
</dbReference>
<dbReference type="FunFam" id="3.90.1860.10:FF:000001">
    <property type="entry name" value="tRNA-splicing ligase RtcB homolog"/>
    <property type="match status" value="1"/>
</dbReference>
<evidence type="ECO:0000256" key="10">
    <source>
        <dbReference type="ARBA" id="ARBA00047746"/>
    </source>
</evidence>
<dbReference type="PANTHER" id="PTHR11118:SF1">
    <property type="entry name" value="RNA-SPLICING LIGASE RTCB HOMOLOG"/>
    <property type="match status" value="1"/>
</dbReference>
<gene>
    <name evidence="14 16" type="primary">rtcB</name>
    <name evidence="16" type="ORF">MMAB1_2517</name>
</gene>
<feature type="region of interest" description="Disordered" evidence="15">
    <location>
        <begin position="432"/>
        <end position="454"/>
    </location>
</feature>
<evidence type="ECO:0000256" key="6">
    <source>
        <dbReference type="ARBA" id="ARBA00023134"/>
    </source>
</evidence>
<comment type="similarity">
    <text evidence="1 14">Belongs to the RtcB family.</text>
</comment>
<dbReference type="Pfam" id="PF01139">
    <property type="entry name" value="RtcB"/>
    <property type="match status" value="2"/>
</dbReference>
<evidence type="ECO:0000313" key="16">
    <source>
        <dbReference type="EMBL" id="CVK33730.1"/>
    </source>
</evidence>